<feature type="compositionally biased region" description="Low complexity" evidence="1">
    <location>
        <begin position="172"/>
        <end position="189"/>
    </location>
</feature>
<sequence length="277" mass="29352">ARPDLRSRAASHRRADQRRDRPAPRLPAGRRADRTGAGPPRLARPVLPRAVGGVVPAGLLARRARRPARQLDPGGGRRGAVERPRGVVGGLRHDAARAPPAPAGPRPRPPPPARPRRRAVGAPLRALQPGEPDRHARAAHRPRAARDDAVRRPALLLQLPPRAPRAARRRAPGGPRAVGAVAPGRGAARAADHVRRRHPRLRRALGQLRRRAALPRLARGLHAAPRPGHARDAGPDRDVRAAGGSGRGDGPGGRRVHLRAAAVPAGGARRSLVARAL</sequence>
<feature type="compositionally biased region" description="Low complexity" evidence="1">
    <location>
        <begin position="39"/>
        <end position="61"/>
    </location>
</feature>
<feature type="compositionally biased region" description="Low complexity" evidence="1">
    <location>
        <begin position="259"/>
        <end position="270"/>
    </location>
</feature>
<feature type="compositionally biased region" description="Basic and acidic residues" evidence="1">
    <location>
        <begin position="79"/>
        <end position="96"/>
    </location>
</feature>
<feature type="non-terminal residue" evidence="2">
    <location>
        <position position="1"/>
    </location>
</feature>
<protein>
    <submittedName>
        <fullName evidence="2">Uncharacterized protein</fullName>
    </submittedName>
</protein>
<evidence type="ECO:0000256" key="1">
    <source>
        <dbReference type="SAM" id="MobiDB-lite"/>
    </source>
</evidence>
<accession>A0A6J4SBA0</accession>
<proteinExistence type="predicted"/>
<feature type="compositionally biased region" description="Basic and acidic residues" evidence="1">
    <location>
        <begin position="1"/>
        <end position="23"/>
    </location>
</feature>
<feature type="compositionally biased region" description="Basic and acidic residues" evidence="1">
    <location>
        <begin position="229"/>
        <end position="240"/>
    </location>
</feature>
<feature type="compositionally biased region" description="Low complexity" evidence="1">
    <location>
        <begin position="216"/>
        <end position="227"/>
    </location>
</feature>
<evidence type="ECO:0000313" key="2">
    <source>
        <dbReference type="EMBL" id="CAA9494341.1"/>
    </source>
</evidence>
<organism evidence="2">
    <name type="scientific">uncultured Solirubrobacteraceae bacterium</name>
    <dbReference type="NCBI Taxonomy" id="1162706"/>
    <lineage>
        <taxon>Bacteria</taxon>
        <taxon>Bacillati</taxon>
        <taxon>Actinomycetota</taxon>
        <taxon>Thermoleophilia</taxon>
        <taxon>Solirubrobacterales</taxon>
        <taxon>Solirubrobacteraceae</taxon>
        <taxon>environmental samples</taxon>
    </lineage>
</organism>
<gene>
    <name evidence="2" type="ORF">AVDCRST_MAG30-1565</name>
</gene>
<feature type="region of interest" description="Disordered" evidence="1">
    <location>
        <begin position="1"/>
        <end position="196"/>
    </location>
</feature>
<feature type="compositionally biased region" description="Gly residues" evidence="1">
    <location>
        <begin position="243"/>
        <end position="253"/>
    </location>
</feature>
<feature type="compositionally biased region" description="Pro residues" evidence="1">
    <location>
        <begin position="99"/>
        <end position="113"/>
    </location>
</feature>
<feature type="region of interest" description="Disordered" evidence="1">
    <location>
        <begin position="216"/>
        <end position="277"/>
    </location>
</feature>
<reference evidence="2" key="1">
    <citation type="submission" date="2020-02" db="EMBL/GenBank/DDBJ databases">
        <authorList>
            <person name="Meier V. D."/>
        </authorList>
    </citation>
    <scope>NUCLEOTIDE SEQUENCE</scope>
    <source>
        <strain evidence="2">AVDCRST_MAG30</strain>
    </source>
</reference>
<dbReference type="EMBL" id="CADCVS010000214">
    <property type="protein sequence ID" value="CAA9494341.1"/>
    <property type="molecule type" value="Genomic_DNA"/>
</dbReference>
<dbReference type="AlphaFoldDB" id="A0A6J4SBA0"/>
<name>A0A6J4SBA0_9ACTN</name>
<feature type="non-terminal residue" evidence="2">
    <location>
        <position position="277"/>
    </location>
</feature>